<protein>
    <submittedName>
        <fullName evidence="4">Retrotransposon hot spot (RHS) protein</fullName>
    </submittedName>
</protein>
<evidence type="ECO:0000259" key="2">
    <source>
        <dbReference type="Pfam" id="PF07999"/>
    </source>
</evidence>
<dbReference type="InterPro" id="IPR046835">
    <property type="entry name" value="RHS_N"/>
</dbReference>
<proteinExistence type="predicted"/>
<dbReference type="InterPro" id="IPR046836">
    <property type="entry name" value="RHS_C"/>
</dbReference>
<evidence type="ECO:0000256" key="1">
    <source>
        <dbReference type="SAM" id="MobiDB-lite"/>
    </source>
</evidence>
<dbReference type="PANTHER" id="PTHR33129:SF3">
    <property type="entry name" value="HOT SPOT (RHS) PROTEIN, PUTATIVE-RELATED"/>
    <property type="match status" value="1"/>
</dbReference>
<keyword evidence="5" id="KW-1185">Reference proteome</keyword>
<evidence type="ECO:0000313" key="5">
    <source>
        <dbReference type="Proteomes" id="UP000283634"/>
    </source>
</evidence>
<evidence type="ECO:0000313" key="4">
    <source>
        <dbReference type="EMBL" id="RNE96267.1"/>
    </source>
</evidence>
<dbReference type="GeneID" id="40333813"/>
<dbReference type="PANTHER" id="PTHR33129">
    <property type="entry name" value="PROTEIN KINASE DOMAIN-CONTAINING PROTEIN-RELATED"/>
    <property type="match status" value="1"/>
</dbReference>
<feature type="domain" description="Retrotransposon hot spot protein N-terminal" evidence="3">
    <location>
        <begin position="75"/>
        <end position="176"/>
    </location>
</feature>
<dbReference type="RefSeq" id="XP_029233603.1">
    <property type="nucleotide sequence ID" value="XM_029386538.1"/>
</dbReference>
<name>A0A422MSV8_TRYRA</name>
<feature type="region of interest" description="Disordered" evidence="1">
    <location>
        <begin position="1"/>
        <end position="24"/>
    </location>
</feature>
<gene>
    <name evidence="4" type="ORF">TraAM80_09880</name>
</gene>
<evidence type="ECO:0000259" key="3">
    <source>
        <dbReference type="Pfam" id="PF20445"/>
    </source>
</evidence>
<accession>A0A422MSV8</accession>
<organism evidence="4 5">
    <name type="scientific">Trypanosoma rangeli</name>
    <dbReference type="NCBI Taxonomy" id="5698"/>
    <lineage>
        <taxon>Eukaryota</taxon>
        <taxon>Discoba</taxon>
        <taxon>Euglenozoa</taxon>
        <taxon>Kinetoplastea</taxon>
        <taxon>Metakinetoplastina</taxon>
        <taxon>Trypanosomatida</taxon>
        <taxon>Trypanosomatidae</taxon>
        <taxon>Trypanosoma</taxon>
        <taxon>Herpetosoma</taxon>
    </lineage>
</organism>
<dbReference type="InterPro" id="IPR006518">
    <property type="entry name" value="Trypano_RHS"/>
</dbReference>
<dbReference type="VEuPathDB" id="TriTrypDB:TRSC58_06890"/>
<dbReference type="InterPro" id="IPR052980">
    <property type="entry name" value="Crinkler_effector"/>
</dbReference>
<reference evidence="4 5" key="1">
    <citation type="journal article" date="2018" name="BMC Genomics">
        <title>Genomic comparison of Trypanosoma conorhini and Trypanosoma rangeli to Trypanosoma cruzi strains of high and low virulence.</title>
        <authorList>
            <person name="Bradwell K.R."/>
            <person name="Koparde V.N."/>
            <person name="Matveyev A.V."/>
            <person name="Serrano M.G."/>
            <person name="Alves J.M."/>
            <person name="Parikh H."/>
            <person name="Huang B."/>
            <person name="Lee V."/>
            <person name="Espinosa-Alvarez O."/>
            <person name="Ortiz P.A."/>
            <person name="Costa-Martins A.G."/>
            <person name="Teixeira M.M."/>
            <person name="Buck G.A."/>
        </authorList>
    </citation>
    <scope>NUCLEOTIDE SEQUENCE [LARGE SCALE GENOMIC DNA]</scope>
    <source>
        <strain evidence="4 5">AM80</strain>
    </source>
</reference>
<feature type="compositionally biased region" description="Basic and acidic residues" evidence="1">
    <location>
        <begin position="1"/>
        <end position="13"/>
    </location>
</feature>
<dbReference type="Pfam" id="PF20445">
    <property type="entry name" value="RHS_N"/>
    <property type="match status" value="1"/>
</dbReference>
<dbReference type="AlphaFoldDB" id="A0A422MSV8"/>
<dbReference type="OMA" id="CHARWGH"/>
<dbReference type="NCBIfam" id="TIGR01631">
    <property type="entry name" value="Trypano_RHS"/>
    <property type="match status" value="1"/>
</dbReference>
<comment type="caution">
    <text evidence="4">The sequence shown here is derived from an EMBL/GenBank/DDBJ whole genome shotgun (WGS) entry which is preliminary data.</text>
</comment>
<dbReference type="Proteomes" id="UP000283634">
    <property type="component" value="Unassembled WGS sequence"/>
</dbReference>
<dbReference type="EMBL" id="MKGL01000717">
    <property type="protein sequence ID" value="RNE96267.1"/>
    <property type="molecule type" value="Genomic_DNA"/>
</dbReference>
<dbReference type="OrthoDB" id="251324at2759"/>
<sequence length="624" mass="69172">MPGRLEGVRHGNEESPASDVQRGGGWARVRLEAAAVAQGDTADAAPLPGSQLRAALAAAKVSVLSSTLEKLEGHYEDVCHARWGHVMEVSDGRGGMRMEVREGRPPQPWEYKVEGATVLMDDGAAQFRPPRLSLVVLTSEKWPYALRRACGFDCYVYSEVERVWQIVEGDLAGLFGTHGGANSASVRRVLIGTPGIGKSAAACSYLLYQLLHYDAEQLHAVAYFIGERAFLFDKTTKTVFSLSTIRLRRWRVYLEVSMQMRGYIICDVMGRRKVLPTKMPPTGWGMLAVSSPNETRYRDWEEDMGARRIIMNGPDERDVMAMCAWRMRGEPAEEQAEYRNTVQKRMARLGPVQRYAFTRCGNGFSASFHGNMEQITTWAVNLYVGLDKMDLWSCSVPTEDYSKMVRVVTGRGTECFQNAPGSASLSADVLVCVAKVMRTHPGIMTVLMPHSALLPSAVEGYAIGVFMYGDFVRRIRDKLSELRPLTPAGGCGPRPCLLQMNPPLCPTDAVALPPKVLYPGKIDVRRRVLYVPGVEDFPLLDAFFFVESPRRTMVGLQTAPAKARQITTNTVKQLNDHMAEFFNGWDKFARSLSWEIVYVQRGGKETIQAWQGCGASGSRGQCGG</sequence>
<feature type="domain" description="Retrotransposon hot spot protein,C-terminal" evidence="2">
    <location>
        <begin position="189"/>
        <end position="482"/>
    </location>
</feature>
<dbReference type="Pfam" id="PF07999">
    <property type="entry name" value="RHSP"/>
    <property type="match status" value="1"/>
</dbReference>